<dbReference type="AlphaFoldDB" id="A0A2R5GNR4"/>
<dbReference type="GO" id="GO:0005524">
    <property type="term" value="F:ATP binding"/>
    <property type="evidence" value="ECO:0007669"/>
    <property type="project" value="InterPro"/>
</dbReference>
<evidence type="ECO:0000256" key="7">
    <source>
        <dbReference type="RuleBase" id="RU362111"/>
    </source>
</evidence>
<name>A0A2R5GNR4_9STRA</name>
<evidence type="ECO:0000256" key="4">
    <source>
        <dbReference type="ARBA" id="ARBA00022801"/>
    </source>
</evidence>
<dbReference type="EMBL" id="BEYU01000074">
    <property type="protein sequence ID" value="GBG30263.1"/>
    <property type="molecule type" value="Genomic_DNA"/>
</dbReference>
<dbReference type="NCBIfam" id="NF001159">
    <property type="entry name" value="PRK00150.1-3"/>
    <property type="match status" value="1"/>
</dbReference>
<dbReference type="InterPro" id="IPR027413">
    <property type="entry name" value="GROEL-like_equatorial_sf"/>
</dbReference>
<dbReference type="PRINTS" id="PR01576">
    <property type="entry name" value="PDEFORMYLASE"/>
</dbReference>
<dbReference type="Pfam" id="PF00118">
    <property type="entry name" value="Cpn60_TCP1"/>
    <property type="match status" value="1"/>
</dbReference>
<gene>
    <name evidence="8" type="ORF">FCC1311_064822</name>
</gene>
<dbReference type="GO" id="GO:0005739">
    <property type="term" value="C:mitochondrion"/>
    <property type="evidence" value="ECO:0007669"/>
    <property type="project" value="TreeGrafter"/>
</dbReference>
<comment type="similarity">
    <text evidence="1 7">Belongs to the polypeptide deformylase family.</text>
</comment>
<comment type="catalytic activity">
    <reaction evidence="7">
        <text>N-terminal N-formyl-L-methionyl-[peptide] + H2O = N-terminal L-methionyl-[peptide] + formate</text>
        <dbReference type="Rhea" id="RHEA:24420"/>
        <dbReference type="Rhea" id="RHEA-COMP:10639"/>
        <dbReference type="Rhea" id="RHEA-COMP:10640"/>
        <dbReference type="ChEBI" id="CHEBI:15377"/>
        <dbReference type="ChEBI" id="CHEBI:15740"/>
        <dbReference type="ChEBI" id="CHEBI:49298"/>
        <dbReference type="ChEBI" id="CHEBI:64731"/>
        <dbReference type="EC" id="3.5.1.88"/>
    </reaction>
</comment>
<evidence type="ECO:0000256" key="3">
    <source>
        <dbReference type="ARBA" id="ARBA00022723"/>
    </source>
</evidence>
<dbReference type="GO" id="GO:0006412">
    <property type="term" value="P:translation"/>
    <property type="evidence" value="ECO:0007669"/>
    <property type="project" value="UniProtKB-KW"/>
</dbReference>
<dbReference type="PANTHER" id="PTHR10458:SF2">
    <property type="entry name" value="PEPTIDE DEFORMYLASE, MITOCHONDRIAL"/>
    <property type="match status" value="1"/>
</dbReference>
<dbReference type="HAMAP" id="MF_00163">
    <property type="entry name" value="Pep_deformylase"/>
    <property type="match status" value="1"/>
</dbReference>
<sequence>MAVDKVRLLGDKALREISSKVTSPSAPATRRLCNRLLKIVGSQPGFGISAPQIGINDRVFIMGRPRMPAGKELKQIGKSIRVTPSWDLAFIAVVNPVVTAVSTEVEASYESCLSLPGVAALVPRHTWIEVEFKDLEGTSIKRRLRNHPARVFQHEYDHLEGIMFTDRILDTCDIVAESFVSGFHENGAPVEDLDDPVAAMKAATAGSDYDVPPDVQRESEILAAASRLSTLARRCFGPAGAGEWMGPDANGVKSNCSPTVLARAASRISSGLKLVVNPGEPVLASRALRSELVLDIPLAPAIWNRLAQYQREHSSSAGHVILFSTSLLLSGDEVDVGFALTTESYESSAAANQRSTEWTARDAETKLLAKLADRIVNIPGAEVRYVFSQRLIHPWLRMHLLERGIIAVERVSATHLAAVQELTGAHVFRSAAVLAAGSSALDVTHLGNVGAVEVLRSGSGKRLLRVQAGSRGARVASVVLCAPDEAAADELRVVAQRAIVMLKAFVHNPFALLGAGATELALATRLRQVWAKEAPTAAHASSADILASALESVVRALQPAPVSSGGLTGFDVLDELMDCKNNASKVARGWDPLLERCINPQTVLDSGPAKAHALQVGVQTAIVLFGIGSIIIEDMSSDARPR</sequence>
<keyword evidence="3 7" id="KW-0479">Metal-binding</keyword>
<dbReference type="InterPro" id="IPR002423">
    <property type="entry name" value="Cpn60/GroEL/TCP-1"/>
</dbReference>
<comment type="caution">
    <text evidence="8">The sequence shown here is derived from an EMBL/GenBank/DDBJ whole genome shotgun (WGS) entry which is preliminary data.</text>
</comment>
<proteinExistence type="inferred from homology"/>
<keyword evidence="9" id="KW-1185">Reference proteome</keyword>
<dbReference type="Gene3D" id="1.10.560.10">
    <property type="entry name" value="GroEL-like equatorial domain"/>
    <property type="match status" value="1"/>
</dbReference>
<evidence type="ECO:0000256" key="1">
    <source>
        <dbReference type="ARBA" id="ARBA00010759"/>
    </source>
</evidence>
<dbReference type="Proteomes" id="UP000241890">
    <property type="component" value="Unassembled WGS sequence"/>
</dbReference>
<comment type="function">
    <text evidence="6 7">Removes the formyl group from the N-terminal Met of newly synthesized proteins.</text>
</comment>
<evidence type="ECO:0000313" key="9">
    <source>
        <dbReference type="Proteomes" id="UP000241890"/>
    </source>
</evidence>
<dbReference type="PANTHER" id="PTHR10458">
    <property type="entry name" value="PEPTIDE DEFORMYLASE"/>
    <property type="match status" value="1"/>
</dbReference>
<dbReference type="GO" id="GO:0042586">
    <property type="term" value="F:peptide deformylase activity"/>
    <property type="evidence" value="ECO:0007669"/>
    <property type="project" value="UniProtKB-EC"/>
</dbReference>
<dbReference type="OrthoDB" id="276063at2759"/>
<evidence type="ECO:0000256" key="2">
    <source>
        <dbReference type="ARBA" id="ARBA00012175"/>
    </source>
</evidence>
<dbReference type="InterPro" id="IPR023635">
    <property type="entry name" value="Peptide_deformylase"/>
</dbReference>
<dbReference type="InParanoid" id="A0A2R5GNR4"/>
<evidence type="ECO:0000313" key="8">
    <source>
        <dbReference type="EMBL" id="GBG30263.1"/>
    </source>
</evidence>
<organism evidence="8 9">
    <name type="scientific">Hondaea fermentalgiana</name>
    <dbReference type="NCBI Taxonomy" id="2315210"/>
    <lineage>
        <taxon>Eukaryota</taxon>
        <taxon>Sar</taxon>
        <taxon>Stramenopiles</taxon>
        <taxon>Bigyra</taxon>
        <taxon>Labyrinthulomycetes</taxon>
        <taxon>Thraustochytrida</taxon>
        <taxon>Thraustochytriidae</taxon>
        <taxon>Hondaea</taxon>
    </lineage>
</organism>
<dbReference type="SUPFAM" id="SSF48592">
    <property type="entry name" value="GroEL equatorial domain-like"/>
    <property type="match status" value="1"/>
</dbReference>
<keyword evidence="5 7" id="KW-0648">Protein biosynthesis</keyword>
<dbReference type="InterPro" id="IPR036821">
    <property type="entry name" value="Peptide_deformylase_sf"/>
</dbReference>
<dbReference type="CDD" id="cd00487">
    <property type="entry name" value="Pep_deformylase"/>
    <property type="match status" value="1"/>
</dbReference>
<dbReference type="EC" id="3.5.1.88" evidence="2 7"/>
<dbReference type="GO" id="GO:0046872">
    <property type="term" value="F:metal ion binding"/>
    <property type="evidence" value="ECO:0007669"/>
    <property type="project" value="UniProtKB-KW"/>
</dbReference>
<dbReference type="Gene3D" id="3.50.7.10">
    <property type="entry name" value="GroEL"/>
    <property type="match status" value="1"/>
</dbReference>
<accession>A0A2R5GNR4</accession>
<reference evidence="8 9" key="1">
    <citation type="submission" date="2017-12" db="EMBL/GenBank/DDBJ databases">
        <title>Sequencing, de novo assembly and annotation of complete genome of a new Thraustochytrid species, strain FCC1311.</title>
        <authorList>
            <person name="Sedici K."/>
            <person name="Godart F."/>
            <person name="Aiese Cigliano R."/>
            <person name="Sanseverino W."/>
            <person name="Barakat M."/>
            <person name="Ortet P."/>
            <person name="Marechal E."/>
            <person name="Cagnac O."/>
            <person name="Amato A."/>
        </authorList>
    </citation>
    <scope>NUCLEOTIDE SEQUENCE [LARGE SCALE GENOMIC DNA]</scope>
</reference>
<dbReference type="InterPro" id="IPR027410">
    <property type="entry name" value="TCP-1-like_intermed_sf"/>
</dbReference>
<dbReference type="InterPro" id="IPR027409">
    <property type="entry name" value="GroEL-like_apical_dom_sf"/>
</dbReference>
<dbReference type="SUPFAM" id="SSF52029">
    <property type="entry name" value="GroEL apical domain-like"/>
    <property type="match status" value="1"/>
</dbReference>
<dbReference type="Pfam" id="PF01327">
    <property type="entry name" value="Pep_deformylase"/>
    <property type="match status" value="1"/>
</dbReference>
<dbReference type="Gene3D" id="3.30.260.10">
    <property type="entry name" value="TCP-1-like chaperonin intermediate domain"/>
    <property type="match status" value="1"/>
</dbReference>
<dbReference type="SUPFAM" id="SSF56420">
    <property type="entry name" value="Peptide deformylase"/>
    <property type="match status" value="1"/>
</dbReference>
<keyword evidence="4 7" id="KW-0378">Hydrolase</keyword>
<protein>
    <recommendedName>
        <fullName evidence="2 7">Peptide deformylase</fullName>
        <ecNumber evidence="2 7">3.5.1.88</ecNumber>
    </recommendedName>
</protein>
<dbReference type="Gene3D" id="3.90.45.10">
    <property type="entry name" value="Peptide deformylase"/>
    <property type="match status" value="1"/>
</dbReference>
<evidence type="ECO:0000256" key="6">
    <source>
        <dbReference type="ARBA" id="ARBA00037114"/>
    </source>
</evidence>
<evidence type="ECO:0000256" key="5">
    <source>
        <dbReference type="ARBA" id="ARBA00022917"/>
    </source>
</evidence>